<dbReference type="Gene3D" id="2.40.50.140">
    <property type="entry name" value="Nucleic acid-binding proteins"/>
    <property type="match status" value="1"/>
</dbReference>
<keyword evidence="1" id="KW-0004">4Fe-4S</keyword>
<dbReference type="InterPro" id="IPR030390">
    <property type="entry name" value="MeTrfase_TrmA_AS"/>
</dbReference>
<feature type="active site" evidence="7">
    <location>
        <position position="369"/>
    </location>
</feature>
<dbReference type="InterPro" id="IPR012340">
    <property type="entry name" value="NA-bd_OB-fold"/>
</dbReference>
<dbReference type="Proteomes" id="UP000598467">
    <property type="component" value="Unassembled WGS sequence"/>
</dbReference>
<dbReference type="Gene3D" id="2.40.50.1070">
    <property type="match status" value="1"/>
</dbReference>
<comment type="caution">
    <text evidence="9">The sequence shown here is derived from an EMBL/GenBank/DDBJ whole genome shotgun (WGS) entry which is preliminary data.</text>
</comment>
<evidence type="ECO:0000256" key="3">
    <source>
        <dbReference type="ARBA" id="ARBA00022679"/>
    </source>
</evidence>
<dbReference type="PROSITE" id="PS01230">
    <property type="entry name" value="TRMA_1"/>
    <property type="match status" value="1"/>
</dbReference>
<evidence type="ECO:0000256" key="5">
    <source>
        <dbReference type="ARBA" id="ARBA00023014"/>
    </source>
</evidence>
<keyword evidence="1" id="KW-0479">Metal-binding</keyword>
<evidence type="ECO:0000256" key="7">
    <source>
        <dbReference type="PROSITE-ProRule" id="PRU10015"/>
    </source>
</evidence>
<dbReference type="SUPFAM" id="SSF53335">
    <property type="entry name" value="S-adenosyl-L-methionine-dependent methyltransferases"/>
    <property type="match status" value="1"/>
</dbReference>
<dbReference type="RefSeq" id="WP_190292412.1">
    <property type="nucleotide sequence ID" value="NZ_JABFCZ010000016.1"/>
</dbReference>
<keyword evidence="3 6" id="KW-0808">Transferase</keyword>
<keyword evidence="1" id="KW-0408">Iron</keyword>
<keyword evidence="5" id="KW-0411">Iron-sulfur</keyword>
<name>A0A926S9V1_9HYPH</name>
<dbReference type="PROSITE" id="PS50926">
    <property type="entry name" value="TRAM"/>
    <property type="match status" value="1"/>
</dbReference>
<proteinExistence type="inferred from homology"/>
<evidence type="ECO:0000256" key="4">
    <source>
        <dbReference type="ARBA" id="ARBA00022691"/>
    </source>
</evidence>
<feature type="active site" description="Nucleophile" evidence="6">
    <location>
        <position position="369"/>
    </location>
</feature>
<sequence length="412" mass="43836">MSKEIMQLQVTSLGHRGDGIAETADGPVFVPGALPGETVSAQVAGGRANHIRIEQPSPERIEPICRHFDACGGCSVQQLAPGAYLDWKRKLVEKALSDRGIDAAVEAVVPGAAGTRRRAVLTAVRAGRHVLLGYHEKASHRLVDIRECPVLVPEIVAALAGLKRLAEPLMPKKGELRVTVLSTTAGLDVTFDQANRNYEQKIAQLSQLAVELDLARLSVNGETLLEVRPPALDMDGTAVVPPPGGFTQATLAAETALCALVMEGLGMPKKVADLFAGSGTFALRVAKSASVHAVEGDAAAIKALENALRIPKGLKQVTMERRDLFRRPLMAEELNAFDAVVFDPPRAGAQAQAEQLALSAVPHIAAVSCNPATLARDLRILIDGGYELQTVTPVDQFVFSPHIEVVANLSRK</sequence>
<evidence type="ECO:0000259" key="8">
    <source>
        <dbReference type="PROSITE" id="PS50926"/>
    </source>
</evidence>
<dbReference type="InterPro" id="IPR002792">
    <property type="entry name" value="TRAM_dom"/>
</dbReference>
<dbReference type="Pfam" id="PF05958">
    <property type="entry name" value="tRNA_U5-meth_tr"/>
    <property type="match status" value="1"/>
</dbReference>
<feature type="binding site" evidence="6">
    <location>
        <position position="295"/>
    </location>
    <ligand>
        <name>S-adenosyl-L-methionine</name>
        <dbReference type="ChEBI" id="CHEBI:59789"/>
    </ligand>
</feature>
<feature type="binding site" evidence="6">
    <location>
        <position position="275"/>
    </location>
    <ligand>
        <name>S-adenosyl-L-methionine</name>
        <dbReference type="ChEBI" id="CHEBI:59789"/>
    </ligand>
</feature>
<dbReference type="AlphaFoldDB" id="A0A926S9V1"/>
<evidence type="ECO:0000313" key="9">
    <source>
        <dbReference type="EMBL" id="MBD1547659.1"/>
    </source>
</evidence>
<evidence type="ECO:0000256" key="2">
    <source>
        <dbReference type="ARBA" id="ARBA00022603"/>
    </source>
</evidence>
<protein>
    <submittedName>
        <fullName evidence="9">Class I SAM-dependent RNA methyltransferase</fullName>
    </submittedName>
</protein>
<keyword evidence="4 6" id="KW-0949">S-adenosyl-L-methionine</keyword>
<feature type="domain" description="TRAM" evidence="8">
    <location>
        <begin position="1"/>
        <end position="57"/>
    </location>
</feature>
<dbReference type="GO" id="GO:0070041">
    <property type="term" value="F:rRNA (uridine-C5-)-methyltransferase activity"/>
    <property type="evidence" value="ECO:0007669"/>
    <property type="project" value="TreeGrafter"/>
</dbReference>
<organism evidence="9 10">
    <name type="scientific">Roseibium aggregatum</name>
    <dbReference type="NCBI Taxonomy" id="187304"/>
    <lineage>
        <taxon>Bacteria</taxon>
        <taxon>Pseudomonadati</taxon>
        <taxon>Pseudomonadota</taxon>
        <taxon>Alphaproteobacteria</taxon>
        <taxon>Hyphomicrobiales</taxon>
        <taxon>Stappiaceae</taxon>
        <taxon>Roseibium</taxon>
    </lineage>
</organism>
<feature type="binding site" evidence="6">
    <location>
        <position position="248"/>
    </location>
    <ligand>
        <name>S-adenosyl-L-methionine</name>
        <dbReference type="ChEBI" id="CHEBI:59789"/>
    </ligand>
</feature>
<dbReference type="InterPro" id="IPR029063">
    <property type="entry name" value="SAM-dependent_MTases_sf"/>
</dbReference>
<dbReference type="PANTHER" id="PTHR11061">
    <property type="entry name" value="RNA M5U METHYLTRANSFERASE"/>
    <property type="match status" value="1"/>
</dbReference>
<reference evidence="9" key="1">
    <citation type="submission" date="2020-05" db="EMBL/GenBank/DDBJ databases">
        <title>Identification of trans-AT polyketide cluster in two marine bacteria, producers of a novel glutaramide-containing polyketide sesbanimide D and analogs.</title>
        <authorList>
            <person name="Kacar D."/>
            <person name="Rodriguez P."/>
            <person name="Canedo L."/>
            <person name="Gonzalez E."/>
            <person name="Galan B."/>
            <person name="De La Calle F."/>
            <person name="Garcia J.L."/>
        </authorList>
    </citation>
    <scope>NUCLEOTIDE SEQUENCE</scope>
    <source>
        <strain evidence="9">PHM038</strain>
    </source>
</reference>
<dbReference type="InterPro" id="IPR010280">
    <property type="entry name" value="U5_MeTrfase_fam"/>
</dbReference>
<dbReference type="EMBL" id="JABFCZ010000016">
    <property type="protein sequence ID" value="MBD1547659.1"/>
    <property type="molecule type" value="Genomic_DNA"/>
</dbReference>
<dbReference type="GO" id="GO:0070475">
    <property type="term" value="P:rRNA base methylation"/>
    <property type="evidence" value="ECO:0007669"/>
    <property type="project" value="TreeGrafter"/>
</dbReference>
<gene>
    <name evidence="9" type="ORF">HK439_15430</name>
</gene>
<dbReference type="Pfam" id="PF01938">
    <property type="entry name" value="TRAM"/>
    <property type="match status" value="1"/>
</dbReference>
<dbReference type="CDD" id="cd02440">
    <property type="entry name" value="AdoMet_MTases"/>
    <property type="match status" value="1"/>
</dbReference>
<feature type="binding site" evidence="6">
    <location>
        <position position="343"/>
    </location>
    <ligand>
        <name>S-adenosyl-L-methionine</name>
        <dbReference type="ChEBI" id="CHEBI:59789"/>
    </ligand>
</feature>
<accession>A0A926S9V1</accession>
<dbReference type="GO" id="GO:0051539">
    <property type="term" value="F:4 iron, 4 sulfur cluster binding"/>
    <property type="evidence" value="ECO:0007669"/>
    <property type="project" value="UniProtKB-KW"/>
</dbReference>
<evidence type="ECO:0000313" key="10">
    <source>
        <dbReference type="Proteomes" id="UP000598467"/>
    </source>
</evidence>
<evidence type="ECO:0000256" key="1">
    <source>
        <dbReference type="ARBA" id="ARBA00022485"/>
    </source>
</evidence>
<dbReference type="SUPFAM" id="SSF50249">
    <property type="entry name" value="Nucleic acid-binding proteins"/>
    <property type="match status" value="1"/>
</dbReference>
<evidence type="ECO:0000256" key="6">
    <source>
        <dbReference type="PROSITE-ProRule" id="PRU01024"/>
    </source>
</evidence>
<dbReference type="PANTHER" id="PTHR11061:SF49">
    <property type="entry name" value="23S RRNA (URACIL(1939)-C(5))-METHYLTRANSFERASE RLMD"/>
    <property type="match status" value="1"/>
</dbReference>
<comment type="similarity">
    <text evidence="6">Belongs to the class I-like SAM-binding methyltransferase superfamily. RNA M5U methyltransferase family.</text>
</comment>
<keyword evidence="2 6" id="KW-0489">Methyltransferase</keyword>
<dbReference type="Gene3D" id="3.40.50.150">
    <property type="entry name" value="Vaccinia Virus protein VP39"/>
    <property type="match status" value="1"/>
</dbReference>
<dbReference type="PROSITE" id="PS51687">
    <property type="entry name" value="SAM_MT_RNA_M5U"/>
    <property type="match status" value="1"/>
</dbReference>